<dbReference type="AlphaFoldDB" id="A0A318JHW7"/>
<keyword evidence="1" id="KW-0285">Flavoprotein</keyword>
<keyword evidence="2" id="KW-0560">Oxidoreductase</keyword>
<dbReference type="SUPFAM" id="SSF51395">
    <property type="entry name" value="FMN-linked oxidoreductases"/>
    <property type="match status" value="1"/>
</dbReference>
<evidence type="ECO:0000256" key="1">
    <source>
        <dbReference type="ARBA" id="ARBA00022630"/>
    </source>
</evidence>
<accession>A0A318JHW7</accession>
<dbReference type="PANTHER" id="PTHR43656">
    <property type="entry name" value="BINDING OXIDOREDUCTASE, PUTATIVE (AFU_ORTHOLOGUE AFUA_2G08260)-RELATED"/>
    <property type="match status" value="1"/>
</dbReference>
<dbReference type="PANTHER" id="PTHR43656:SF2">
    <property type="entry name" value="BINDING OXIDOREDUCTASE, PUTATIVE (AFU_ORTHOLOGUE AFUA_2G08260)-RELATED"/>
    <property type="match status" value="1"/>
</dbReference>
<dbReference type="GO" id="GO:0016491">
    <property type="term" value="F:oxidoreductase activity"/>
    <property type="evidence" value="ECO:0007669"/>
    <property type="project" value="UniProtKB-KW"/>
</dbReference>
<keyword evidence="4" id="KW-1185">Reference proteome</keyword>
<dbReference type="EMBL" id="QJKC01000007">
    <property type="protein sequence ID" value="PXX48408.1"/>
    <property type="molecule type" value="Genomic_DNA"/>
</dbReference>
<sequence length="79" mass="8337">MRGGFSADDARQVVQWVNPLGVDLIELSGGSDEAPAMHGQTRDGRTLAGEAYFLEFARDIAGVASMPIMVTGEVSAAIR</sequence>
<reference evidence="3 4" key="1">
    <citation type="submission" date="2018-05" db="EMBL/GenBank/DDBJ databases">
        <title>Genomic Encyclopedia of Type Strains, Phase IV (KMG-IV): sequencing the most valuable type-strain genomes for metagenomic binning, comparative biology and taxonomic classification.</title>
        <authorList>
            <person name="Goeker M."/>
        </authorList>
    </citation>
    <scope>NUCLEOTIDE SEQUENCE [LARGE SCALE GENOMIC DNA]</scope>
    <source>
        <strain evidence="3 4">DSM 25134</strain>
    </source>
</reference>
<name>A0A318JHW7_9NEIS</name>
<dbReference type="Gene3D" id="3.20.20.70">
    <property type="entry name" value="Aldolase class I"/>
    <property type="match status" value="1"/>
</dbReference>
<organism evidence="3 4">
    <name type="scientific">Aquitalea magnusonii</name>
    <dbReference type="NCBI Taxonomy" id="332411"/>
    <lineage>
        <taxon>Bacteria</taxon>
        <taxon>Pseudomonadati</taxon>
        <taxon>Pseudomonadota</taxon>
        <taxon>Betaproteobacteria</taxon>
        <taxon>Neisseriales</taxon>
        <taxon>Chromobacteriaceae</taxon>
        <taxon>Aquitalea</taxon>
    </lineage>
</organism>
<dbReference type="Proteomes" id="UP000248395">
    <property type="component" value="Unassembled WGS sequence"/>
</dbReference>
<gene>
    <name evidence="3" type="ORF">DFR38_107196</name>
</gene>
<protein>
    <submittedName>
        <fullName evidence="3">Uncharacterized protein</fullName>
    </submittedName>
</protein>
<evidence type="ECO:0000313" key="3">
    <source>
        <dbReference type="EMBL" id="PXX48408.1"/>
    </source>
</evidence>
<dbReference type="InterPro" id="IPR013785">
    <property type="entry name" value="Aldolase_TIM"/>
</dbReference>
<evidence type="ECO:0000313" key="4">
    <source>
        <dbReference type="Proteomes" id="UP000248395"/>
    </source>
</evidence>
<proteinExistence type="predicted"/>
<evidence type="ECO:0000256" key="2">
    <source>
        <dbReference type="ARBA" id="ARBA00023002"/>
    </source>
</evidence>
<dbReference type="InterPro" id="IPR051799">
    <property type="entry name" value="NADH_flavin_oxidoreductase"/>
</dbReference>
<comment type="caution">
    <text evidence="3">The sequence shown here is derived from an EMBL/GenBank/DDBJ whole genome shotgun (WGS) entry which is preliminary data.</text>
</comment>